<feature type="compositionally biased region" description="Basic residues" evidence="4">
    <location>
        <begin position="93"/>
        <end position="103"/>
    </location>
</feature>
<dbReference type="EMBL" id="VIBQ01000036">
    <property type="protein sequence ID" value="KAB8437375.1"/>
    <property type="molecule type" value="Genomic_DNA"/>
</dbReference>
<dbReference type="GO" id="GO:0042273">
    <property type="term" value="P:ribosomal large subunit biogenesis"/>
    <property type="evidence" value="ECO:0007669"/>
    <property type="project" value="TreeGrafter"/>
</dbReference>
<evidence type="ECO:0000256" key="4">
    <source>
        <dbReference type="SAM" id="MobiDB-lite"/>
    </source>
</evidence>
<reference evidence="5 6" key="1">
    <citation type="submission" date="2019-06" db="EMBL/GenBank/DDBJ databases">
        <title>A chromosomal-level reference genome of Carpinus fangiana (Coryloideae, Betulaceae).</title>
        <authorList>
            <person name="Yang X."/>
            <person name="Wang Z."/>
            <person name="Zhang L."/>
            <person name="Hao G."/>
            <person name="Liu J."/>
            <person name="Yang Y."/>
        </authorList>
    </citation>
    <scope>NUCLEOTIDE SEQUENCE [LARGE SCALE GENOMIC DNA]</scope>
    <source>
        <strain evidence="5">Cfa_2016G</strain>
        <tissue evidence="5">Leaf</tissue>
    </source>
</reference>
<evidence type="ECO:0000313" key="6">
    <source>
        <dbReference type="Proteomes" id="UP000327013"/>
    </source>
</evidence>
<comment type="caution">
    <text evidence="5">The sequence shown here is derived from an EMBL/GenBank/DDBJ whole genome shotgun (WGS) entry which is preliminary data.</text>
</comment>
<organism evidence="5 6">
    <name type="scientific">Carpinus fangiana</name>
    <dbReference type="NCBI Taxonomy" id="176857"/>
    <lineage>
        <taxon>Eukaryota</taxon>
        <taxon>Viridiplantae</taxon>
        <taxon>Streptophyta</taxon>
        <taxon>Embryophyta</taxon>
        <taxon>Tracheophyta</taxon>
        <taxon>Spermatophyta</taxon>
        <taxon>Magnoliopsida</taxon>
        <taxon>eudicotyledons</taxon>
        <taxon>Gunneridae</taxon>
        <taxon>Pentapetalae</taxon>
        <taxon>rosids</taxon>
        <taxon>fabids</taxon>
        <taxon>Fagales</taxon>
        <taxon>Betulaceae</taxon>
        <taxon>Carpinus</taxon>
    </lineage>
</organism>
<name>A0A5N6KZX5_9ROSI</name>
<keyword evidence="3" id="KW-0539">Nucleus</keyword>
<gene>
    <name evidence="5" type="ORF">FH972_025054</name>
</gene>
<keyword evidence="6" id="KW-1185">Reference proteome</keyword>
<feature type="compositionally biased region" description="Basic residues" evidence="4">
    <location>
        <begin position="23"/>
        <end position="41"/>
    </location>
</feature>
<dbReference type="OrthoDB" id="10266662at2759"/>
<protein>
    <recommendedName>
        <fullName evidence="7">Nucleolar complex protein 2 homolog</fullName>
    </recommendedName>
</protein>
<evidence type="ECO:0000256" key="3">
    <source>
        <dbReference type="ARBA" id="ARBA00023242"/>
    </source>
</evidence>
<sequence length="731" mass="81360">MAVSKSTKKFQRNNLHDVLQRRKDVKKIKQRNQIQAKKKARRAEDGLNGSRTPGSDAEDGKAEQKKKKDALGDMSVDDFFAGGFQVPEDIKAAKGKKRSGKRKRSEDEAAADDSDASIASVEDHAAMNGDGGDDELDLHKNELKALAEKDPDFYKYLQENDAELLDFAEDSNLAEIDDLILSDDEADATRSKKSKGEGSTTDVSAAMVASWSKSMTDKHSLRAMREAVLAFRAAAHLNDEDGKTYKYTISNADVYHELLLCALRQVPEVLEHHIPTKEGPTGKTRVSTDSKKFRSMTSLLKSHALSIQHLLQNLSDAGTTRTTLTSLLGLLPYLLSFKKLIRDIARTVVDIWADSAHTESTRISAFLIIRRLTVIGDAGIKEMVLKTAYQGLIKGSRNTTVHNIAGHNLMKNSAAELWGLATPTLAYTTGFTFVRQLAIHLRNSIKNNSNDSYKTVYNWQYVHSLDFWSRVLSMHCDSLREATSGKESALRPLIYPLTQVTLGAMRLIPTSAYFPLRLQLVRSLLRLSQSTDTFIPLATPLYEVLQSAEMKKPPKPSTLKPFDFDTNIRAPKGYLRTRVFQDGVGEQVVELLSEFFALWSKSVAFPELTLPLVVMLKRWLKETSPFNKTGRQSNGHGGKGGRKGGDAMAGGNRNGKLNSSVSLLIQKLDANARWIEERRAKVEFAPNNRAGVDNFLKETEWTKTPLGAFVEGQRKRLRYAARSDANVTDRA</sequence>
<feature type="compositionally biased region" description="Basic residues" evidence="4">
    <location>
        <begin position="1"/>
        <end position="11"/>
    </location>
</feature>
<dbReference type="GO" id="GO:0005730">
    <property type="term" value="C:nucleolus"/>
    <property type="evidence" value="ECO:0007669"/>
    <property type="project" value="TreeGrafter"/>
</dbReference>
<evidence type="ECO:0000256" key="2">
    <source>
        <dbReference type="ARBA" id="ARBA00005907"/>
    </source>
</evidence>
<dbReference type="Pfam" id="PF03715">
    <property type="entry name" value="Noc2"/>
    <property type="match status" value="1"/>
</dbReference>
<accession>A0A5N6KZX5</accession>
<dbReference type="Proteomes" id="UP000327013">
    <property type="component" value="Unassembled WGS sequence"/>
</dbReference>
<comment type="similarity">
    <text evidence="2">Belongs to the NOC2 family.</text>
</comment>
<proteinExistence type="inferred from homology"/>
<comment type="subcellular location">
    <subcellularLocation>
        <location evidence="1">Nucleus</location>
    </subcellularLocation>
</comment>
<dbReference type="GO" id="GO:0030691">
    <property type="term" value="C:Noc2p-Noc3p complex"/>
    <property type="evidence" value="ECO:0007669"/>
    <property type="project" value="TreeGrafter"/>
</dbReference>
<dbReference type="PANTHER" id="PTHR12687">
    <property type="entry name" value="NUCLEOLAR COMPLEX 2 AND RAD4-RELATED"/>
    <property type="match status" value="1"/>
</dbReference>
<evidence type="ECO:0000313" key="5">
    <source>
        <dbReference type="EMBL" id="KAB8437375.1"/>
    </source>
</evidence>
<feature type="region of interest" description="Disordered" evidence="4">
    <location>
        <begin position="1"/>
        <end position="72"/>
    </location>
</feature>
<evidence type="ECO:0008006" key="7">
    <source>
        <dbReference type="Google" id="ProtNLM"/>
    </source>
</evidence>
<dbReference type="PANTHER" id="PTHR12687:SF4">
    <property type="entry name" value="NUCLEOLAR COMPLEX PROTEIN 2 HOMOLOG"/>
    <property type="match status" value="1"/>
</dbReference>
<feature type="region of interest" description="Disordered" evidence="4">
    <location>
        <begin position="625"/>
        <end position="654"/>
    </location>
</feature>
<dbReference type="GO" id="GO:0005654">
    <property type="term" value="C:nucleoplasm"/>
    <property type="evidence" value="ECO:0007669"/>
    <property type="project" value="TreeGrafter"/>
</dbReference>
<dbReference type="AlphaFoldDB" id="A0A5N6KZX5"/>
<evidence type="ECO:0000256" key="1">
    <source>
        <dbReference type="ARBA" id="ARBA00004123"/>
    </source>
</evidence>
<dbReference type="InterPro" id="IPR005343">
    <property type="entry name" value="Noc2"/>
</dbReference>
<feature type="region of interest" description="Disordered" evidence="4">
    <location>
        <begin position="90"/>
        <end position="120"/>
    </location>
</feature>
<dbReference type="GO" id="GO:0030690">
    <property type="term" value="C:Noc1p-Noc2p complex"/>
    <property type="evidence" value="ECO:0007669"/>
    <property type="project" value="TreeGrafter"/>
</dbReference>